<keyword evidence="2" id="KW-1185">Reference proteome</keyword>
<protein>
    <submittedName>
        <fullName evidence="1">Uncharacterized protein</fullName>
    </submittedName>
</protein>
<dbReference type="Proteomes" id="UP001276150">
    <property type="component" value="Unassembled WGS sequence"/>
</dbReference>
<accession>A0ABU4DVU6</accession>
<sequence length="47" mass="5414">MEPLELIQRLDPAQAQGMLYRAYQLVITARRNEPVRYKATVALPETV</sequence>
<dbReference type="EMBL" id="JAPMIV010000070">
    <property type="protein sequence ID" value="MDV6376541.1"/>
    <property type="molecule type" value="Genomic_DNA"/>
</dbReference>
<proteinExistence type="predicted"/>
<reference evidence="1 2" key="1">
    <citation type="submission" date="2022-11" db="EMBL/GenBank/DDBJ databases">
        <title>Deinococcus ZS9-10, Low Temperature and Draught-tolerating, UV-resistant Bacteria from Continental Antarctica.</title>
        <authorList>
            <person name="Cheng L."/>
        </authorList>
    </citation>
    <scope>NUCLEOTIDE SEQUENCE [LARGE SCALE GENOMIC DNA]</scope>
    <source>
        <strain evidence="1 2">ZS9-10</strain>
    </source>
</reference>
<evidence type="ECO:0000313" key="2">
    <source>
        <dbReference type="Proteomes" id="UP001276150"/>
    </source>
</evidence>
<dbReference type="RefSeq" id="WP_317641898.1">
    <property type="nucleotide sequence ID" value="NZ_JAPMIV010000070.1"/>
</dbReference>
<name>A0ABU4DVU6_9DEIO</name>
<comment type="caution">
    <text evidence="1">The sequence shown here is derived from an EMBL/GenBank/DDBJ whole genome shotgun (WGS) entry which is preliminary data.</text>
</comment>
<gene>
    <name evidence="1" type="ORF">ORD21_18265</name>
</gene>
<evidence type="ECO:0000313" key="1">
    <source>
        <dbReference type="EMBL" id="MDV6376541.1"/>
    </source>
</evidence>
<organism evidence="1 2">
    <name type="scientific">Deinococcus arenicola</name>
    <dbReference type="NCBI Taxonomy" id="2994950"/>
    <lineage>
        <taxon>Bacteria</taxon>
        <taxon>Thermotogati</taxon>
        <taxon>Deinococcota</taxon>
        <taxon>Deinococci</taxon>
        <taxon>Deinococcales</taxon>
        <taxon>Deinococcaceae</taxon>
        <taxon>Deinococcus</taxon>
    </lineage>
</organism>